<evidence type="ECO:0000256" key="6">
    <source>
        <dbReference type="ARBA" id="ARBA00023136"/>
    </source>
</evidence>
<dbReference type="HAMAP" id="MF_01430">
    <property type="entry name" value="OM_assembly_BamA"/>
    <property type="match status" value="1"/>
</dbReference>
<dbReference type="Proteomes" id="UP000218160">
    <property type="component" value="Chromosome 1"/>
</dbReference>
<feature type="domain" description="POTRA" evidence="10">
    <location>
        <begin position="20"/>
        <end position="87"/>
    </location>
</feature>
<dbReference type="EMBL" id="CP020660">
    <property type="protein sequence ID" value="ATF09980.1"/>
    <property type="molecule type" value="Genomic_DNA"/>
</dbReference>
<dbReference type="PANTHER" id="PTHR12815:SF23">
    <property type="entry name" value="OUTER MEMBRANE PROTEIN ASSEMBLY FACTOR BAMA"/>
    <property type="match status" value="1"/>
</dbReference>
<dbReference type="Pfam" id="PF07244">
    <property type="entry name" value="POTRA"/>
    <property type="match status" value="4"/>
</dbReference>
<dbReference type="GO" id="GO:1990063">
    <property type="term" value="C:Bam protein complex"/>
    <property type="evidence" value="ECO:0007669"/>
    <property type="project" value="TreeGrafter"/>
</dbReference>
<feature type="domain" description="POTRA" evidence="10">
    <location>
        <begin position="88"/>
        <end position="168"/>
    </location>
</feature>
<feature type="chain" id="PRO_5017091897" description="Outer membrane protein assembly factor BamA" evidence="8">
    <location>
        <begin position="18"/>
        <end position="797"/>
    </location>
</feature>
<dbReference type="KEGG" id="elux:BTN50_1506"/>
<accession>A0A291BAF1</accession>
<dbReference type="InterPro" id="IPR023707">
    <property type="entry name" value="OM_assembly_BamA"/>
</dbReference>
<keyword evidence="4 8" id="KW-0732">Signal</keyword>
<dbReference type="InterPro" id="IPR039910">
    <property type="entry name" value="D15-like"/>
</dbReference>
<dbReference type="Gene3D" id="2.40.160.50">
    <property type="entry name" value="membrane protein fhac: a member of the omp85/tpsb transporter family"/>
    <property type="match status" value="1"/>
</dbReference>
<comment type="subcellular location">
    <subcellularLocation>
        <location evidence="8">Cell outer membrane</location>
    </subcellularLocation>
    <subcellularLocation>
        <location evidence="1">Membrane</location>
    </subcellularLocation>
</comment>
<evidence type="ECO:0000256" key="3">
    <source>
        <dbReference type="ARBA" id="ARBA00022692"/>
    </source>
</evidence>
<evidence type="ECO:0000313" key="12">
    <source>
        <dbReference type="Proteomes" id="UP000218160"/>
    </source>
</evidence>
<dbReference type="PANTHER" id="PTHR12815">
    <property type="entry name" value="SORTING AND ASSEMBLY MACHINERY SAMM50 PROTEIN FAMILY MEMBER"/>
    <property type="match status" value="1"/>
</dbReference>
<dbReference type="Pfam" id="PF01103">
    <property type="entry name" value="Omp85"/>
    <property type="match status" value="1"/>
</dbReference>
<comment type="subunit">
    <text evidence="8">Part of the Bam complex.</text>
</comment>
<evidence type="ECO:0000256" key="2">
    <source>
        <dbReference type="ARBA" id="ARBA00022452"/>
    </source>
</evidence>
<dbReference type="Gene3D" id="3.10.20.310">
    <property type="entry name" value="membrane protein fhac"/>
    <property type="match status" value="5"/>
</dbReference>
<evidence type="ECO:0000256" key="8">
    <source>
        <dbReference type="HAMAP-Rule" id="MF_01430"/>
    </source>
</evidence>
<dbReference type="FunFam" id="3.10.20.310:FF:000002">
    <property type="entry name" value="Outer membrane protein assembly factor BamA"/>
    <property type="match status" value="1"/>
</dbReference>
<evidence type="ECO:0000256" key="5">
    <source>
        <dbReference type="ARBA" id="ARBA00022737"/>
    </source>
</evidence>
<keyword evidence="3 8" id="KW-0812">Transmembrane</keyword>
<feature type="domain" description="POTRA" evidence="10">
    <location>
        <begin position="171"/>
        <end position="259"/>
    </location>
</feature>
<dbReference type="InterPro" id="IPR034746">
    <property type="entry name" value="POTRA"/>
</dbReference>
<dbReference type="PIRSF" id="PIRSF006076">
    <property type="entry name" value="OM_assembly_OMP85"/>
    <property type="match status" value="1"/>
</dbReference>
<dbReference type="FunFam" id="2.40.160.50:FF:000001">
    <property type="entry name" value="Outer membrane protein assembly factor BamA"/>
    <property type="match status" value="1"/>
</dbReference>
<feature type="domain" description="POTRA" evidence="10">
    <location>
        <begin position="341"/>
        <end position="415"/>
    </location>
</feature>
<dbReference type="AlphaFoldDB" id="A0A291BAF1"/>
<organism evidence="11 12">
    <name type="scientific">Candidatus Enterovibrio altilux</name>
    <dbReference type="NCBI Taxonomy" id="1927128"/>
    <lineage>
        <taxon>Bacteria</taxon>
        <taxon>Pseudomonadati</taxon>
        <taxon>Pseudomonadota</taxon>
        <taxon>Gammaproteobacteria</taxon>
        <taxon>Vibrionales</taxon>
        <taxon>Vibrionaceae</taxon>
        <taxon>Enterovibrio</taxon>
    </lineage>
</organism>
<dbReference type="GO" id="GO:0043165">
    <property type="term" value="P:Gram-negative-bacterium-type cell outer membrane assembly"/>
    <property type="evidence" value="ECO:0007669"/>
    <property type="project" value="UniProtKB-UniRule"/>
</dbReference>
<dbReference type="NCBIfam" id="TIGR03303">
    <property type="entry name" value="OM_YaeT"/>
    <property type="match status" value="1"/>
</dbReference>
<keyword evidence="12" id="KW-1185">Reference proteome</keyword>
<name>A0A291BAF1_9GAMM</name>
<keyword evidence="7 8" id="KW-0998">Cell outer membrane</keyword>
<gene>
    <name evidence="8" type="primary">bamA</name>
    <name evidence="11" type="ORF">BTN50_1506</name>
</gene>
<evidence type="ECO:0000256" key="1">
    <source>
        <dbReference type="ARBA" id="ARBA00004370"/>
    </source>
</evidence>
<evidence type="ECO:0000256" key="9">
    <source>
        <dbReference type="NCBIfam" id="TIGR03303"/>
    </source>
</evidence>
<dbReference type="InterPro" id="IPR010827">
    <property type="entry name" value="BamA/TamA_POTRA"/>
</dbReference>
<protein>
    <recommendedName>
        <fullName evidence="8 9">Outer membrane protein assembly factor BamA</fullName>
    </recommendedName>
</protein>
<feature type="domain" description="POTRA" evidence="10">
    <location>
        <begin position="262"/>
        <end position="338"/>
    </location>
</feature>
<comment type="similarity">
    <text evidence="8">Belongs to the BamA family.</text>
</comment>
<evidence type="ECO:0000256" key="7">
    <source>
        <dbReference type="ARBA" id="ARBA00023237"/>
    </source>
</evidence>
<feature type="signal peptide" evidence="8">
    <location>
        <begin position="1"/>
        <end position="17"/>
    </location>
</feature>
<evidence type="ECO:0000313" key="11">
    <source>
        <dbReference type="EMBL" id="ATF09980.1"/>
    </source>
</evidence>
<dbReference type="GO" id="GO:0051205">
    <property type="term" value="P:protein insertion into membrane"/>
    <property type="evidence" value="ECO:0007669"/>
    <property type="project" value="UniProtKB-UniRule"/>
</dbReference>
<keyword evidence="2 8" id="KW-1134">Transmembrane beta strand</keyword>
<dbReference type="PROSITE" id="PS51779">
    <property type="entry name" value="POTRA"/>
    <property type="match status" value="5"/>
</dbReference>
<comment type="function">
    <text evidence="8">Part of the outer membrane protein assembly complex, which is involved in assembly and insertion of beta-barrel proteins into the outer membrane.</text>
</comment>
<dbReference type="InterPro" id="IPR000184">
    <property type="entry name" value="Bac_surfAg_D15"/>
</dbReference>
<evidence type="ECO:0000259" key="10">
    <source>
        <dbReference type="PROSITE" id="PS51779"/>
    </source>
</evidence>
<keyword evidence="5 8" id="KW-0677">Repeat</keyword>
<evidence type="ECO:0000256" key="4">
    <source>
        <dbReference type="ARBA" id="ARBA00022729"/>
    </source>
</evidence>
<reference evidence="12" key="1">
    <citation type="submission" date="2017-04" db="EMBL/GenBank/DDBJ databases">
        <title>Genome evolution of the luminous symbionts of deep sea anglerfish.</title>
        <authorList>
            <person name="Hendry T.A."/>
        </authorList>
    </citation>
    <scope>NUCLEOTIDE SEQUENCE [LARGE SCALE GENOMIC DNA]</scope>
</reference>
<sequence length="797" mass="89981" precursor="true">MKNFLIVALLFSSSITATEFVVKDIRFEGLQRVSLDTALLSMMVQSGDNIDDNNVAGIIKSLYSTSNFENIRVFKDGEDILVKVIECPIITRISFSGNKIIADEKLNKHLTASGLHAGTYLDRAALSHIEKKLKNFYYSVGKYNAQVSTIITPLPRNRADVKFVFTESVSTKVQQINFIGNDVFSDEELQSNFKLRADVPWWNFLADDKYQEQILARDIENLKLFYLNHGYLKFHVASTHISLSPDKKGVYITLTIDEGLPFNVSNINFRGGKKGDDYSSLVTIKAGETYKGEKVTALEDAIKRQLSEQGYAYTQVATIPEFNEDNQTVALNVNIELGNRVYVRKIKFSGNQNTRDEVLRREMRQMEGSWLNTKFIEASKKHISRLGYFETVDVRMTPVTEFNDQVDIDYTVKEAHSGAADFGVGYGSSSGLSFQTSFKQENFAGTGNRLGIHATRNRYQKNLTLEYRNPYWTLDGISLGGKVFHNEFEASHANIVDYTDKSYGTNLTWGFPFDDLNYFDFMLGYTHRLIGNLGGSYQMKKFLDSQENNITENGSLKVNAFDWSVSWSRNNLNLGLFPTNGNYQRASFHMTVPGSNVQFFKTQYEARQYMPLTKSHSFTLLMRGSLGYGNGYGNNGKNDYLMPFYENFYIGGFSTLRGFRSNSAGPKAVYDQGAGNNPALVGSHNSVGGNATALTSVELIFPTPLIPAQVRNSIRTSVFVDVASVWDTEYDLKNAKIIDGQEYIYDYSNPTNYRASYGVALEWHSPVGPLIFSLSKPIKRYKGDRKEFFNFTIGQVF</sequence>
<keyword evidence="6 8" id="KW-0472">Membrane</keyword>
<proteinExistence type="inferred from homology"/>